<dbReference type="InterPro" id="IPR013783">
    <property type="entry name" value="Ig-like_fold"/>
</dbReference>
<dbReference type="InterPro" id="IPR054593">
    <property type="entry name" value="Beta-mannosidase-like_N2"/>
</dbReference>
<dbReference type="SUPFAM" id="SSF51445">
    <property type="entry name" value="(Trans)glycosidases"/>
    <property type="match status" value="1"/>
</dbReference>
<dbReference type="Gene3D" id="3.20.20.80">
    <property type="entry name" value="Glycosidases"/>
    <property type="match status" value="1"/>
</dbReference>
<feature type="domain" description="Beta-mannosidase-like galactose-binding" evidence="6">
    <location>
        <begin position="112"/>
        <end position="184"/>
    </location>
</feature>
<dbReference type="STRING" id="1391627.SAMN05216464_113136"/>
<dbReference type="SUPFAM" id="SSF49303">
    <property type="entry name" value="beta-Galactosidase/glucuronidase domain"/>
    <property type="match status" value="1"/>
</dbReference>
<dbReference type="InterPro" id="IPR008979">
    <property type="entry name" value="Galactose-bd-like_sf"/>
</dbReference>
<dbReference type="InterPro" id="IPR036156">
    <property type="entry name" value="Beta-gal/glucu_dom_sf"/>
</dbReference>
<proteinExistence type="inferred from homology"/>
<feature type="domain" description="Glycoside hydrolase family 2 catalytic" evidence="5">
    <location>
        <begin position="357"/>
        <end position="464"/>
    </location>
</feature>
<dbReference type="RefSeq" id="WP_091153329.1">
    <property type="nucleotide sequence ID" value="NZ_FNAI01000013.1"/>
</dbReference>
<dbReference type="Pfam" id="PF02836">
    <property type="entry name" value="Glyco_hydro_2_C"/>
    <property type="match status" value="1"/>
</dbReference>
<feature type="domain" description="Glycoside hydrolase family 2 immunoglobulin-like beta-sandwich" evidence="4">
    <location>
        <begin position="219"/>
        <end position="314"/>
    </location>
</feature>
<accession>A0A1G7IRH5</accession>
<evidence type="ECO:0000313" key="7">
    <source>
        <dbReference type="EMBL" id="SDF15332.1"/>
    </source>
</evidence>
<reference evidence="7 8" key="1">
    <citation type="submission" date="2016-10" db="EMBL/GenBank/DDBJ databases">
        <authorList>
            <person name="de Groot N.N."/>
        </authorList>
    </citation>
    <scope>NUCLEOTIDE SEQUENCE [LARGE SCALE GENOMIC DNA]</scope>
    <source>
        <strain evidence="7 8">47C3B</strain>
    </source>
</reference>
<dbReference type="OrthoDB" id="9801077at2"/>
<dbReference type="PANTHER" id="PTHR42732">
    <property type="entry name" value="BETA-GALACTOSIDASE"/>
    <property type="match status" value="1"/>
</dbReference>
<evidence type="ECO:0000259" key="6">
    <source>
        <dbReference type="Pfam" id="PF22666"/>
    </source>
</evidence>
<dbReference type="Gene3D" id="2.60.40.10">
    <property type="entry name" value="Immunoglobulins"/>
    <property type="match status" value="1"/>
</dbReference>
<dbReference type="Pfam" id="PF00703">
    <property type="entry name" value="Glyco_hydro_2"/>
    <property type="match status" value="1"/>
</dbReference>
<dbReference type="InterPro" id="IPR006103">
    <property type="entry name" value="Glyco_hydro_2_cat"/>
</dbReference>
<evidence type="ECO:0000259" key="4">
    <source>
        <dbReference type="Pfam" id="PF00703"/>
    </source>
</evidence>
<dbReference type="Gene3D" id="2.60.120.260">
    <property type="entry name" value="Galactose-binding domain-like"/>
    <property type="match status" value="1"/>
</dbReference>
<comment type="similarity">
    <text evidence="1">Belongs to the glycosyl hydrolase 2 family.</text>
</comment>
<dbReference type="GO" id="GO:0004553">
    <property type="term" value="F:hydrolase activity, hydrolyzing O-glycosyl compounds"/>
    <property type="evidence" value="ECO:0007669"/>
    <property type="project" value="InterPro"/>
</dbReference>
<protein>
    <submittedName>
        <fullName evidence="7">Beta-galactosidase/beta-glucuronidase</fullName>
    </submittedName>
</protein>
<sequence>MKNFQYILPGLAALCLNISNGLCQQPYKMQDSPLLTRWAKQITAGHPLNEYPRPQLMRPAWTNLNGLWSYAITDNDQRKAPAQYDGKILVPYPLESALSGIKKTLRPSQLLWYKTTLQKPNLTNGERALLHFGAVDWQATVFVNGKEVGQHTGGYTAFNLDITDALKEVDNELVVKVYDPTNEGIGPHGKQVLNPANIYYTPTSGIWQTVWLEKVPAKYICDIKITPDIDHAQLQFSANISGIDKDLEVEAIAYDKQKVIASWHSRHDGDYSTSLAIPVPHLWSPSDPFLYDLTVRLKLHGKIIDEIKSYFAMRKISIGKDAKGIDRICLNNKPYFNLGTLDQGFWPDGLYTAPTDEALAFDIKAIKSMGFNTIRKHIKVEPARWYYYTDKLGMLVWQDMVNPNQGLPEGSKPEFEKESAEILAQLHNYPSIVTWVLFNEKWGQYDQERLTKWIKETDPSRIVNGHTGELLYVNEQLRSPSPNAYVGADMTDVHAYPDPMISIKQAGKAQVVGEFGGIGVFIPDHQWLTGSAWGYIQEKPAGLMAKYKIMNQHLKLLKEEGLSGSIYTQPFDVEGEQNGLMTYDREVIKVPFAKLRKIHSILNPDVIKTSLVIAKDADITEPGLIYSKLLDQYIAGKREPAFLKRMAMQAVQAGDKPGAEMAGKAYIASLKIPLADDDRASVAQFTKSTKDAGYALMLTDSAGFKQVMGSRKYTLALMNMIYKGELEPVINAGNVDWNALAEKIRPFGEPGDEILMRAKTVEFINKQNWSEYVPAATAYLAKYGKNIAERERKSFQEAIDQHK</sequence>
<keyword evidence="3" id="KW-0326">Glycosidase</keyword>
<dbReference type="Proteomes" id="UP000199072">
    <property type="component" value="Unassembled WGS sequence"/>
</dbReference>
<evidence type="ECO:0000259" key="5">
    <source>
        <dbReference type="Pfam" id="PF02836"/>
    </source>
</evidence>
<dbReference type="InterPro" id="IPR051913">
    <property type="entry name" value="GH2_Domain-Containing"/>
</dbReference>
<evidence type="ECO:0000256" key="3">
    <source>
        <dbReference type="ARBA" id="ARBA00023295"/>
    </source>
</evidence>
<dbReference type="PANTHER" id="PTHR42732:SF2">
    <property type="entry name" value="BETA-MANNOSIDASE"/>
    <property type="match status" value="1"/>
</dbReference>
<name>A0A1G7IRH5_9SPHI</name>
<dbReference type="Pfam" id="PF22666">
    <property type="entry name" value="Glyco_hydro_2_N2"/>
    <property type="match status" value="1"/>
</dbReference>
<evidence type="ECO:0000256" key="1">
    <source>
        <dbReference type="ARBA" id="ARBA00007401"/>
    </source>
</evidence>
<keyword evidence="2" id="KW-0378">Hydrolase</keyword>
<organism evidence="7 8">
    <name type="scientific">Mucilaginibacter pineti</name>
    <dbReference type="NCBI Taxonomy" id="1391627"/>
    <lineage>
        <taxon>Bacteria</taxon>
        <taxon>Pseudomonadati</taxon>
        <taxon>Bacteroidota</taxon>
        <taxon>Sphingobacteriia</taxon>
        <taxon>Sphingobacteriales</taxon>
        <taxon>Sphingobacteriaceae</taxon>
        <taxon>Mucilaginibacter</taxon>
    </lineage>
</organism>
<evidence type="ECO:0000256" key="2">
    <source>
        <dbReference type="ARBA" id="ARBA00022801"/>
    </source>
</evidence>
<keyword evidence="8" id="KW-1185">Reference proteome</keyword>
<dbReference type="InterPro" id="IPR006102">
    <property type="entry name" value="Ig-like_GH2"/>
</dbReference>
<dbReference type="SUPFAM" id="SSF49785">
    <property type="entry name" value="Galactose-binding domain-like"/>
    <property type="match status" value="1"/>
</dbReference>
<dbReference type="GO" id="GO:0005975">
    <property type="term" value="P:carbohydrate metabolic process"/>
    <property type="evidence" value="ECO:0007669"/>
    <property type="project" value="InterPro"/>
</dbReference>
<dbReference type="InterPro" id="IPR017853">
    <property type="entry name" value="GH"/>
</dbReference>
<dbReference type="EMBL" id="FNAI01000013">
    <property type="protein sequence ID" value="SDF15332.1"/>
    <property type="molecule type" value="Genomic_DNA"/>
</dbReference>
<evidence type="ECO:0000313" key="8">
    <source>
        <dbReference type="Proteomes" id="UP000199072"/>
    </source>
</evidence>
<dbReference type="AlphaFoldDB" id="A0A1G7IRH5"/>
<gene>
    <name evidence="7" type="ORF">SAMN05216464_113136</name>
</gene>